<dbReference type="InterPro" id="IPR036396">
    <property type="entry name" value="Cyt_P450_sf"/>
</dbReference>
<protein>
    <recommendedName>
        <fullName evidence="11">Cytochrome P450</fullName>
    </recommendedName>
</protein>
<dbReference type="HOGENOM" id="CLU_001570_4_0_1"/>
<evidence type="ECO:0000313" key="10">
    <source>
        <dbReference type="Proteomes" id="UP000000768"/>
    </source>
</evidence>
<dbReference type="OMA" id="TTMWVFR"/>
<proteinExistence type="inferred from homology"/>
<dbReference type="InterPro" id="IPR051103">
    <property type="entry name" value="Plant_metabolite_P450s"/>
</dbReference>
<dbReference type="InParanoid" id="C5YLZ9"/>
<dbReference type="PANTHER" id="PTHR24298">
    <property type="entry name" value="FLAVONOID 3'-MONOOXYGENASE-RELATED"/>
    <property type="match status" value="1"/>
</dbReference>
<evidence type="ECO:0000256" key="1">
    <source>
        <dbReference type="ARBA" id="ARBA00004167"/>
    </source>
</evidence>
<reference evidence="10" key="2">
    <citation type="journal article" date="2018" name="Plant J.">
        <title>The Sorghum bicolor reference genome: improved assembly, gene annotations, a transcriptome atlas, and signatures of genome organization.</title>
        <authorList>
            <person name="McCormick R.F."/>
            <person name="Truong S.K."/>
            <person name="Sreedasyam A."/>
            <person name="Jenkins J."/>
            <person name="Shu S."/>
            <person name="Sims D."/>
            <person name="Kennedy M."/>
            <person name="Amirebrahimi M."/>
            <person name="Weers B.D."/>
            <person name="McKinley B."/>
            <person name="Mattison A."/>
            <person name="Morishige D.T."/>
            <person name="Grimwood J."/>
            <person name="Schmutz J."/>
            <person name="Mullet J.E."/>
        </authorList>
    </citation>
    <scope>NUCLEOTIDE SEQUENCE [LARGE SCALE GENOMIC DNA]</scope>
    <source>
        <strain evidence="10">cv. BTx623</strain>
    </source>
</reference>
<dbReference type="KEGG" id="sbi:8066087"/>
<dbReference type="GO" id="GO:0016709">
    <property type="term" value="F:oxidoreductase activity, acting on paired donors, with incorporation or reduction of molecular oxygen, NAD(P)H as one donor, and incorporation of one atom of oxygen"/>
    <property type="evidence" value="ECO:0000318"/>
    <property type="project" value="GO_Central"/>
</dbReference>
<dbReference type="InterPro" id="IPR001128">
    <property type="entry name" value="Cyt_P450"/>
</dbReference>
<evidence type="ECO:0000256" key="4">
    <source>
        <dbReference type="ARBA" id="ARBA00022989"/>
    </source>
</evidence>
<evidence type="ECO:0000256" key="2">
    <source>
        <dbReference type="ARBA" id="ARBA00022692"/>
    </source>
</evidence>
<keyword evidence="7" id="KW-0503">Monooxygenase</keyword>
<dbReference type="PRINTS" id="PR00385">
    <property type="entry name" value="P450"/>
</dbReference>
<dbReference type="SUPFAM" id="SSF48264">
    <property type="entry name" value="Cytochrome P450"/>
    <property type="match status" value="1"/>
</dbReference>
<sequence>MQVLVLLSLVLPVVILIVRRATPTKVANLVKLVLASKPPAMFVTDYAAAHRLLVGGGSFSNRPPSMSPSAVLSGRLYHNIISAPYGQLWRALRHNLTSGVLHPKHLRGYAATRRRTLRRLVEDLREQQQLAGGGGVVLATESIRSAVFGLVSTMCFGDGVDAAVVRAMADVQMELILSLPAARTFVSAPFLALWRLIYRKRWNKLVAIRQKQEQLYLPLIDGCRIHRRSSDETTTTYVHTLLDLHVPGIAGGKQRRLEDGELVGLCSEFLGSGTESLSAALQWIMANLMKRPDMQEAIRREIDAVVGANEEEVGEEVLGKLDHLNTVILEALRLHPTTMWVFRQVMEEDQVVHDGQHIPVGTKMVFSLEALGRDKTMWTDPDEFKPERFQAYRGAESITKNLLSMAGEMKMMPFGAGKRMCPAISMSLLHIGYFMANLVREFEWSEAEGEHAVQLHTDANVLLFNFMKRPLRAHVVPRRPEVKSIR</sequence>
<keyword evidence="10" id="KW-1185">Reference proteome</keyword>
<dbReference type="CDD" id="cd11075">
    <property type="entry name" value="CYP77_89"/>
    <property type="match status" value="1"/>
</dbReference>
<dbReference type="STRING" id="4558.C5YLZ9"/>
<dbReference type="AlphaFoldDB" id="C5YLZ9"/>
<dbReference type="PRINTS" id="PR00463">
    <property type="entry name" value="EP450I"/>
</dbReference>
<keyword evidence="4" id="KW-1133">Transmembrane helix</keyword>
<dbReference type="GO" id="GO:0020037">
    <property type="term" value="F:heme binding"/>
    <property type="evidence" value="ECO:0007669"/>
    <property type="project" value="InterPro"/>
</dbReference>
<keyword evidence="6 7" id="KW-0408">Iron</keyword>
<evidence type="ECO:0000256" key="6">
    <source>
        <dbReference type="PIRSR" id="PIRSR602401-1"/>
    </source>
</evidence>
<keyword evidence="8" id="KW-0732">Signal</keyword>
<evidence type="ECO:0000256" key="8">
    <source>
        <dbReference type="SAM" id="SignalP"/>
    </source>
</evidence>
<organism evidence="9 10">
    <name type="scientific">Sorghum bicolor</name>
    <name type="common">Sorghum</name>
    <name type="synonym">Sorghum vulgare</name>
    <dbReference type="NCBI Taxonomy" id="4558"/>
    <lineage>
        <taxon>Eukaryota</taxon>
        <taxon>Viridiplantae</taxon>
        <taxon>Streptophyta</taxon>
        <taxon>Embryophyta</taxon>
        <taxon>Tracheophyta</taxon>
        <taxon>Spermatophyta</taxon>
        <taxon>Magnoliopsida</taxon>
        <taxon>Liliopsida</taxon>
        <taxon>Poales</taxon>
        <taxon>Poaceae</taxon>
        <taxon>PACMAD clade</taxon>
        <taxon>Panicoideae</taxon>
        <taxon>Andropogonodae</taxon>
        <taxon>Andropogoneae</taxon>
        <taxon>Sorghinae</taxon>
        <taxon>Sorghum</taxon>
    </lineage>
</organism>
<dbReference type="Gramene" id="EES13249">
    <property type="protein sequence ID" value="EES13249"/>
    <property type="gene ID" value="SORBI_3007G015200"/>
</dbReference>
<dbReference type="OrthoDB" id="1470350at2759"/>
<keyword evidence="3 6" id="KW-0479">Metal-binding</keyword>
<feature type="binding site" description="axial binding residue" evidence="6">
    <location>
        <position position="421"/>
    </location>
    <ligand>
        <name>heme</name>
        <dbReference type="ChEBI" id="CHEBI:30413"/>
    </ligand>
    <ligandPart>
        <name>Fe</name>
        <dbReference type="ChEBI" id="CHEBI:18248"/>
    </ligandPart>
</feature>
<dbReference type="InterPro" id="IPR002401">
    <property type="entry name" value="Cyt_P450_E_grp-I"/>
</dbReference>
<name>C5YLZ9_SORBI</name>
<evidence type="ECO:0000256" key="7">
    <source>
        <dbReference type="RuleBase" id="RU000461"/>
    </source>
</evidence>
<comment type="subcellular location">
    <subcellularLocation>
        <location evidence="1">Membrane</location>
        <topology evidence="1">Single-pass membrane protein</topology>
    </subcellularLocation>
</comment>
<dbReference type="InterPro" id="IPR017972">
    <property type="entry name" value="Cyt_P450_CS"/>
</dbReference>
<dbReference type="PANTHER" id="PTHR24298:SF581">
    <property type="entry name" value="CYTOCHROME P450 89A2"/>
    <property type="match status" value="1"/>
</dbReference>
<dbReference type="GO" id="GO:0005506">
    <property type="term" value="F:iron ion binding"/>
    <property type="evidence" value="ECO:0007669"/>
    <property type="project" value="InterPro"/>
</dbReference>
<feature type="signal peptide" evidence="8">
    <location>
        <begin position="1"/>
        <end position="21"/>
    </location>
</feature>
<comment type="cofactor">
    <cofactor evidence="6">
        <name>heme</name>
        <dbReference type="ChEBI" id="CHEBI:30413"/>
    </cofactor>
</comment>
<keyword evidence="7" id="KW-0560">Oxidoreductase</keyword>
<accession>C5YLZ9</accession>
<dbReference type="eggNOG" id="KOG0156">
    <property type="taxonomic scope" value="Eukaryota"/>
</dbReference>
<reference evidence="9 10" key="1">
    <citation type="journal article" date="2009" name="Nature">
        <title>The Sorghum bicolor genome and the diversification of grasses.</title>
        <authorList>
            <person name="Paterson A.H."/>
            <person name="Bowers J.E."/>
            <person name="Bruggmann R."/>
            <person name="Dubchak I."/>
            <person name="Grimwood J."/>
            <person name="Gundlach H."/>
            <person name="Haberer G."/>
            <person name="Hellsten U."/>
            <person name="Mitros T."/>
            <person name="Poliakov A."/>
            <person name="Schmutz J."/>
            <person name="Spannagl M."/>
            <person name="Tang H."/>
            <person name="Wang X."/>
            <person name="Wicker T."/>
            <person name="Bharti A.K."/>
            <person name="Chapman J."/>
            <person name="Feltus F.A."/>
            <person name="Gowik U."/>
            <person name="Grigoriev I.V."/>
            <person name="Lyons E."/>
            <person name="Maher C.A."/>
            <person name="Martis M."/>
            <person name="Narechania A."/>
            <person name="Otillar R.P."/>
            <person name="Penning B.W."/>
            <person name="Salamov A.A."/>
            <person name="Wang Y."/>
            <person name="Zhang L."/>
            <person name="Carpita N.C."/>
            <person name="Freeling M."/>
            <person name="Gingle A.R."/>
            <person name="Hash C.T."/>
            <person name="Keller B."/>
            <person name="Klein P."/>
            <person name="Kresovich S."/>
            <person name="McCann M.C."/>
            <person name="Ming R."/>
            <person name="Peterson D.G."/>
            <person name="Mehboob-ur-Rahman"/>
            <person name="Ware D."/>
            <person name="Westhoff P."/>
            <person name="Mayer K.F."/>
            <person name="Messing J."/>
            <person name="Rokhsar D.S."/>
        </authorList>
    </citation>
    <scope>NUCLEOTIDE SEQUENCE [LARGE SCALE GENOMIC DNA]</scope>
    <source>
        <strain evidence="10">cv. BTx623</strain>
    </source>
</reference>
<dbReference type="Pfam" id="PF00067">
    <property type="entry name" value="p450"/>
    <property type="match status" value="1"/>
</dbReference>
<dbReference type="PROSITE" id="PS00086">
    <property type="entry name" value="CYTOCHROME_P450"/>
    <property type="match status" value="1"/>
</dbReference>
<feature type="chain" id="PRO_5002960297" description="Cytochrome P450" evidence="8">
    <location>
        <begin position="22"/>
        <end position="486"/>
    </location>
</feature>
<keyword evidence="2" id="KW-0812">Transmembrane</keyword>
<dbReference type="EMBL" id="CM000766">
    <property type="protein sequence ID" value="EES13249.1"/>
    <property type="molecule type" value="Genomic_DNA"/>
</dbReference>
<dbReference type="GO" id="GO:0016020">
    <property type="term" value="C:membrane"/>
    <property type="evidence" value="ECO:0000318"/>
    <property type="project" value="GO_Central"/>
</dbReference>
<dbReference type="Gene3D" id="1.10.630.10">
    <property type="entry name" value="Cytochrome P450"/>
    <property type="match status" value="1"/>
</dbReference>
<evidence type="ECO:0008006" key="11">
    <source>
        <dbReference type="Google" id="ProtNLM"/>
    </source>
</evidence>
<evidence type="ECO:0000256" key="5">
    <source>
        <dbReference type="ARBA" id="ARBA00023136"/>
    </source>
</evidence>
<evidence type="ECO:0000313" key="9">
    <source>
        <dbReference type="EMBL" id="EES13249.1"/>
    </source>
</evidence>
<dbReference type="Proteomes" id="UP000000768">
    <property type="component" value="Chromosome 7"/>
</dbReference>
<keyword evidence="6 7" id="KW-0349">Heme</keyword>
<keyword evidence="5" id="KW-0472">Membrane</keyword>
<comment type="similarity">
    <text evidence="7">Belongs to the cytochrome P450 family.</text>
</comment>
<evidence type="ECO:0000256" key="3">
    <source>
        <dbReference type="ARBA" id="ARBA00022723"/>
    </source>
</evidence>
<gene>
    <name evidence="9" type="ORF">SORBI_3007G015200</name>
</gene>